<dbReference type="PANTHER" id="PTHR24401:SF29">
    <property type="entry name" value="SI:CH211-243P7.3-RELATED"/>
    <property type="match status" value="1"/>
</dbReference>
<evidence type="ECO:0000313" key="4">
    <source>
        <dbReference type="Proteomes" id="UP000281406"/>
    </source>
</evidence>
<feature type="domain" description="HAT C-terminal dimerisation" evidence="2">
    <location>
        <begin position="117"/>
        <end position="172"/>
    </location>
</feature>
<dbReference type="OrthoDB" id="1869581at2759"/>
<feature type="compositionally biased region" description="Acidic residues" evidence="1">
    <location>
        <begin position="405"/>
        <end position="414"/>
    </location>
</feature>
<feature type="region of interest" description="Disordered" evidence="1">
    <location>
        <begin position="390"/>
        <end position="425"/>
    </location>
</feature>
<comment type="caution">
    <text evidence="3">The sequence shown here is derived from an EMBL/GenBank/DDBJ whole genome shotgun (WGS) entry which is preliminary data.</text>
</comment>
<dbReference type="SUPFAM" id="SSF53098">
    <property type="entry name" value="Ribonuclease H-like"/>
    <property type="match status" value="1"/>
</dbReference>
<keyword evidence="4" id="KW-1185">Reference proteome</keyword>
<sequence>MKTKIVTDLEKRYSVEKGAFMLLNKASYPDPRFHRLVHLKEEQRWQVQVAILEEMKQANVAGGTGSEAAAGQPRDQQPAEKTALSAMGCLFGDTYCTDSPDQDISLLLQKEMLMYEQESPIPAQQNPLMWWKTLGSGRYPHVAQMAKKYLSIPGSSVRSERVFSSAGNIITKKLAGGIEDTAAWMTNIGNELGQVLNSVLTTAEGAAVLLASQSQRSSMLTGIAAVSVPAVLNLFRPWKCIVRLDIFHFMRRFNCGLTTEHHPLYGTFCSKLSSCIFEWDQEDVKELKAAKRGEWKKSHGGQAPTEAQLMTSISPEFTPPGKPTEERIAVEYLLAQSNRGDQLIGDHSDMPEVPSEESEDDSGLDTTVCHAADLRAGDSDPPVDVMEAQVTSQVGDTGPKSPDAEVSEEEEDDTAIPSTSGQCDSRGVLGWEAVDALATYLVGLNQTITALSSQEEANIVQLYMALHAMAKVPLKYSQRVKKKTLPGPWRASRKRSGSAPGQQAAER</sequence>
<protein>
    <submittedName>
        <fullName evidence="3">Zinc finger BED domain-containing protein 1</fullName>
    </submittedName>
</protein>
<gene>
    <name evidence="3" type="ORF">DPX16_8900</name>
</gene>
<dbReference type="InterPro" id="IPR012337">
    <property type="entry name" value="RNaseH-like_sf"/>
</dbReference>
<dbReference type="Pfam" id="PF05699">
    <property type="entry name" value="Dimer_Tnp_hAT"/>
    <property type="match status" value="1"/>
</dbReference>
<evidence type="ECO:0000256" key="1">
    <source>
        <dbReference type="SAM" id="MobiDB-lite"/>
    </source>
</evidence>
<organism evidence="3 4">
    <name type="scientific">Anabarilius grahami</name>
    <name type="common">Kanglang fish</name>
    <name type="synonym">Barilius grahami</name>
    <dbReference type="NCBI Taxonomy" id="495550"/>
    <lineage>
        <taxon>Eukaryota</taxon>
        <taxon>Metazoa</taxon>
        <taxon>Chordata</taxon>
        <taxon>Craniata</taxon>
        <taxon>Vertebrata</taxon>
        <taxon>Euteleostomi</taxon>
        <taxon>Actinopterygii</taxon>
        <taxon>Neopterygii</taxon>
        <taxon>Teleostei</taxon>
        <taxon>Ostariophysi</taxon>
        <taxon>Cypriniformes</taxon>
        <taxon>Xenocyprididae</taxon>
        <taxon>Xenocypridinae</taxon>
        <taxon>Xenocypridinae incertae sedis</taxon>
        <taxon>Anabarilius</taxon>
    </lineage>
</organism>
<accession>A0A3N0YD05</accession>
<feature type="region of interest" description="Disordered" evidence="1">
    <location>
        <begin position="483"/>
        <end position="507"/>
    </location>
</feature>
<dbReference type="InterPro" id="IPR008906">
    <property type="entry name" value="HATC_C_dom"/>
</dbReference>
<dbReference type="Proteomes" id="UP000281406">
    <property type="component" value="Unassembled WGS sequence"/>
</dbReference>
<proteinExistence type="predicted"/>
<dbReference type="GO" id="GO:0046983">
    <property type="term" value="F:protein dimerization activity"/>
    <property type="evidence" value="ECO:0007669"/>
    <property type="project" value="InterPro"/>
</dbReference>
<evidence type="ECO:0000259" key="2">
    <source>
        <dbReference type="Pfam" id="PF05699"/>
    </source>
</evidence>
<name>A0A3N0YD05_ANAGA</name>
<dbReference type="AlphaFoldDB" id="A0A3N0YD05"/>
<feature type="region of interest" description="Disordered" evidence="1">
    <location>
        <begin position="292"/>
        <end position="323"/>
    </location>
</feature>
<dbReference type="EMBL" id="RJVU01046888">
    <property type="protein sequence ID" value="ROL44116.1"/>
    <property type="molecule type" value="Genomic_DNA"/>
</dbReference>
<feature type="region of interest" description="Disordered" evidence="1">
    <location>
        <begin position="340"/>
        <end position="364"/>
    </location>
</feature>
<evidence type="ECO:0000313" key="3">
    <source>
        <dbReference type="EMBL" id="ROL44116.1"/>
    </source>
</evidence>
<reference evidence="3 4" key="1">
    <citation type="submission" date="2018-10" db="EMBL/GenBank/DDBJ databases">
        <title>Genome assembly for a Yunnan-Guizhou Plateau 3E fish, Anabarilius grahami (Regan), and its evolutionary and genetic applications.</title>
        <authorList>
            <person name="Jiang W."/>
        </authorList>
    </citation>
    <scope>NUCLEOTIDE SEQUENCE [LARGE SCALE GENOMIC DNA]</scope>
    <source>
        <strain evidence="3">AG-KIZ</strain>
        <tissue evidence="3">Muscle</tissue>
    </source>
</reference>
<feature type="compositionally biased region" description="Acidic residues" evidence="1">
    <location>
        <begin position="354"/>
        <end position="363"/>
    </location>
</feature>
<dbReference type="PANTHER" id="PTHR24401">
    <property type="entry name" value="SI:CH211-243P7.3-RELATED"/>
    <property type="match status" value="1"/>
</dbReference>